<reference evidence="4 5" key="1">
    <citation type="submission" date="2016-11" db="EMBL/GenBank/DDBJ databases">
        <title>Whole genomes of Flavobacteriaceae.</title>
        <authorList>
            <person name="Stine C."/>
            <person name="Li C."/>
            <person name="Tadesse D."/>
        </authorList>
    </citation>
    <scope>NUCLEOTIDE SEQUENCE [LARGE SCALE GENOMIC DNA]</scope>
    <source>
        <strain evidence="4 5">DSM 15937</strain>
    </source>
</reference>
<dbReference type="RefSeq" id="WP_074664159.1">
    <property type="nucleotide sequence ID" value="NZ_MUGV01000046.1"/>
</dbReference>
<evidence type="ECO:0000313" key="5">
    <source>
        <dbReference type="Proteomes" id="UP000198382"/>
    </source>
</evidence>
<dbReference type="Proteomes" id="UP000198382">
    <property type="component" value="Unassembled WGS sequence"/>
</dbReference>
<dbReference type="Gene3D" id="3.90.1340.10">
    <property type="entry name" value="Phage tail collar domain"/>
    <property type="match status" value="1"/>
</dbReference>
<keyword evidence="5" id="KW-1185">Reference proteome</keyword>
<sequence length="295" mass="31805">MKSKLLLSAFFMLCTITKNYAQTSVSQAGIAIQGIARDANNTAIVNQSISLTFTLYYLDASSIEQSIYKITKNLPTDAFGVFSDVIDPTASNNSQFANNIAYLRIEKGQDIISDEKLHHVPYAIAANNGVPTGSIMPFIGTVIPDGWVLCDGKVLPSSAKALIALVGNNAPNLQGMFLRGTGTNTVNNQAGPSLKQTQSDSFKSHIHTTTINDSKHSHGYGDIYHTEKSDNKNEFPTVVLPSDRGSNGGTDNDNKGFEMSRTTSASQSNITVTVNNTGDNETRPVNYGVNYIIKL</sequence>
<evidence type="ECO:0000256" key="1">
    <source>
        <dbReference type="SAM" id="MobiDB-lite"/>
    </source>
</evidence>
<proteinExistence type="predicted"/>
<accession>A0ABX4BJX1</accession>
<comment type="caution">
    <text evidence="4">The sequence shown here is derived from an EMBL/GenBank/DDBJ whole genome shotgun (WGS) entry which is preliminary data.</text>
</comment>
<evidence type="ECO:0000259" key="3">
    <source>
        <dbReference type="Pfam" id="PF07484"/>
    </source>
</evidence>
<feature type="region of interest" description="Disordered" evidence="1">
    <location>
        <begin position="226"/>
        <end position="266"/>
    </location>
</feature>
<gene>
    <name evidence="4" type="ORF">B0A65_22165</name>
</gene>
<organism evidence="4 5">
    <name type="scientific">Flavobacterium frigidimaris</name>
    <dbReference type="NCBI Taxonomy" id="262320"/>
    <lineage>
        <taxon>Bacteria</taxon>
        <taxon>Pseudomonadati</taxon>
        <taxon>Bacteroidota</taxon>
        <taxon>Flavobacteriia</taxon>
        <taxon>Flavobacteriales</taxon>
        <taxon>Flavobacteriaceae</taxon>
        <taxon>Flavobacterium</taxon>
    </lineage>
</organism>
<dbReference type="EMBL" id="MUGV01000046">
    <property type="protein sequence ID" value="OXA75331.1"/>
    <property type="molecule type" value="Genomic_DNA"/>
</dbReference>
<evidence type="ECO:0000313" key="4">
    <source>
        <dbReference type="EMBL" id="OXA75331.1"/>
    </source>
</evidence>
<feature type="signal peptide" evidence="2">
    <location>
        <begin position="1"/>
        <end position="21"/>
    </location>
</feature>
<dbReference type="Pfam" id="PF07484">
    <property type="entry name" value="Collar"/>
    <property type="match status" value="1"/>
</dbReference>
<feature type="chain" id="PRO_5046955129" description="Phage tail collar domain-containing protein" evidence="2">
    <location>
        <begin position="22"/>
        <end position="295"/>
    </location>
</feature>
<dbReference type="InterPro" id="IPR011083">
    <property type="entry name" value="Phage_tail_collar_dom"/>
</dbReference>
<keyword evidence="2" id="KW-0732">Signal</keyword>
<feature type="domain" description="Phage tail collar" evidence="3">
    <location>
        <begin position="133"/>
        <end position="177"/>
    </location>
</feature>
<dbReference type="InterPro" id="IPR037053">
    <property type="entry name" value="Phage_tail_collar_dom_sf"/>
</dbReference>
<protein>
    <recommendedName>
        <fullName evidence="3">Phage tail collar domain-containing protein</fullName>
    </recommendedName>
</protein>
<dbReference type="SUPFAM" id="SSF88874">
    <property type="entry name" value="Receptor-binding domain of short tail fibre protein gp12"/>
    <property type="match status" value="1"/>
</dbReference>
<evidence type="ECO:0000256" key="2">
    <source>
        <dbReference type="SAM" id="SignalP"/>
    </source>
</evidence>
<name>A0ABX4BJX1_FLAFR</name>